<evidence type="ECO:0000313" key="3">
    <source>
        <dbReference type="Proteomes" id="UP000001307"/>
    </source>
</evidence>
<evidence type="ECO:0000313" key="1">
    <source>
        <dbReference type="EMBL" id="CBY19736.1"/>
    </source>
</evidence>
<sequence>MSASLLKAQHLVSTRVILKASIRPLQISHIFRFSPNNKG</sequence>
<evidence type="ECO:0000313" key="2">
    <source>
        <dbReference type="EMBL" id="CBY35781.1"/>
    </source>
</evidence>
<dbReference type="Proteomes" id="UP000011014">
    <property type="component" value="Unassembled WGS sequence"/>
</dbReference>
<dbReference type="InParanoid" id="E4XLQ8"/>
<protein>
    <submittedName>
        <fullName evidence="1">Uncharacterized protein</fullName>
    </submittedName>
</protein>
<dbReference type="Proteomes" id="UP000001307">
    <property type="component" value="Unassembled WGS sequence"/>
</dbReference>
<proteinExistence type="predicted"/>
<dbReference type="AlphaFoldDB" id="E4XLQ8"/>
<keyword evidence="3" id="KW-1185">Reference proteome</keyword>
<gene>
    <name evidence="1" type="ORF">GSOID_T00014649001</name>
    <name evidence="2" type="ORF">GSOID_T00028247001</name>
</gene>
<dbReference type="EMBL" id="FN653072">
    <property type="protein sequence ID" value="CBY19736.1"/>
    <property type="molecule type" value="Genomic_DNA"/>
</dbReference>
<name>E4XLQ8_OIKDI</name>
<reference evidence="1" key="1">
    <citation type="journal article" date="2010" name="Science">
        <title>Plasticity of animal genome architecture unmasked by rapid evolution of a pelagic tunicate.</title>
        <authorList>
            <person name="Denoeud F."/>
            <person name="Henriet S."/>
            <person name="Mungpakdee S."/>
            <person name="Aury J.M."/>
            <person name="Da Silva C."/>
            <person name="Brinkmann H."/>
            <person name="Mikhaleva J."/>
            <person name="Olsen L.C."/>
            <person name="Jubin C."/>
            <person name="Canestro C."/>
            <person name="Bouquet J.M."/>
            <person name="Danks G."/>
            <person name="Poulain J."/>
            <person name="Campsteijn C."/>
            <person name="Adamski M."/>
            <person name="Cross I."/>
            <person name="Yadetie F."/>
            <person name="Muffato M."/>
            <person name="Louis A."/>
            <person name="Butcher S."/>
            <person name="Tsagkogeorga G."/>
            <person name="Konrad A."/>
            <person name="Singh S."/>
            <person name="Jensen M.F."/>
            <person name="Cong E.H."/>
            <person name="Eikeseth-Otteraa H."/>
            <person name="Noel B."/>
            <person name="Anthouard V."/>
            <person name="Porcel B.M."/>
            <person name="Kachouri-Lafond R."/>
            <person name="Nishino A."/>
            <person name="Ugolini M."/>
            <person name="Chourrout P."/>
            <person name="Nishida H."/>
            <person name="Aasland R."/>
            <person name="Huzurbazar S."/>
            <person name="Westhof E."/>
            <person name="Delsuc F."/>
            <person name="Lehrach H."/>
            <person name="Reinhardt R."/>
            <person name="Weissenbach J."/>
            <person name="Roy S.W."/>
            <person name="Artiguenave F."/>
            <person name="Postlethwait J.H."/>
            <person name="Manak J.R."/>
            <person name="Thompson E.M."/>
            <person name="Jaillon O."/>
            <person name="Du Pasquier L."/>
            <person name="Boudinot P."/>
            <person name="Liberles D.A."/>
            <person name="Volff J.N."/>
            <person name="Philippe H."/>
            <person name="Lenhard B."/>
            <person name="Roest Crollius H."/>
            <person name="Wincker P."/>
            <person name="Chourrout D."/>
        </authorList>
    </citation>
    <scope>NUCLEOTIDE SEQUENCE [LARGE SCALE GENOMIC DNA]</scope>
</reference>
<organism evidence="1">
    <name type="scientific">Oikopleura dioica</name>
    <name type="common">Tunicate</name>
    <dbReference type="NCBI Taxonomy" id="34765"/>
    <lineage>
        <taxon>Eukaryota</taxon>
        <taxon>Metazoa</taxon>
        <taxon>Chordata</taxon>
        <taxon>Tunicata</taxon>
        <taxon>Appendicularia</taxon>
        <taxon>Copelata</taxon>
        <taxon>Oikopleuridae</taxon>
        <taxon>Oikopleura</taxon>
    </lineage>
</organism>
<accession>E4XLQ8</accession>
<dbReference type="EMBL" id="FN654676">
    <property type="protein sequence ID" value="CBY35781.1"/>
    <property type="molecule type" value="Genomic_DNA"/>
</dbReference>